<feature type="compositionally biased region" description="Polar residues" evidence="1">
    <location>
        <begin position="55"/>
        <end position="111"/>
    </location>
</feature>
<dbReference type="Proteomes" id="UP001280581">
    <property type="component" value="Unassembled WGS sequence"/>
</dbReference>
<feature type="region of interest" description="Disordered" evidence="1">
    <location>
        <begin position="1"/>
        <end position="111"/>
    </location>
</feature>
<name>A0AAN6LVA3_9PLEO</name>
<feature type="compositionally biased region" description="Low complexity" evidence="1">
    <location>
        <begin position="1"/>
        <end position="24"/>
    </location>
</feature>
<reference evidence="2 3" key="1">
    <citation type="submission" date="2021-02" db="EMBL/GenBank/DDBJ databases">
        <title>Genome assembly of Pseudopithomyces chartarum.</title>
        <authorList>
            <person name="Jauregui R."/>
            <person name="Singh J."/>
            <person name="Voisey C."/>
        </authorList>
    </citation>
    <scope>NUCLEOTIDE SEQUENCE [LARGE SCALE GENOMIC DNA]</scope>
    <source>
        <strain evidence="2 3">AGR01</strain>
    </source>
</reference>
<dbReference type="AlphaFoldDB" id="A0AAN6LVA3"/>
<sequence length="287" mass="29677">MSSAPQITSSESSISSSGTTPSSESSKEGASYQTSGSEVPTKSASSKSDPPFIQTLISTVTAPGGSASSVTLVTTAEAAPSQSSSGETTPTQPSKTEDPSATPNSASNQSFPSSYIWDAVIGGQSYHLPAAGEPASPIILDDGRKAQLSHDKIKVGETKVSQEELSQGTTAGGVAVHNQEGDAPPPKDKDHDSSGGGGLIGGFLGGLWKFGQVFLRVHGIRSHISKLRRPSSSTSSESASAMADAEPYVISSKDGTSIQVFKDFIEKLDNSKGKLWTWDVIDILCNL</sequence>
<organism evidence="2 3">
    <name type="scientific">Pseudopithomyces chartarum</name>
    <dbReference type="NCBI Taxonomy" id="1892770"/>
    <lineage>
        <taxon>Eukaryota</taxon>
        <taxon>Fungi</taxon>
        <taxon>Dikarya</taxon>
        <taxon>Ascomycota</taxon>
        <taxon>Pezizomycotina</taxon>
        <taxon>Dothideomycetes</taxon>
        <taxon>Pleosporomycetidae</taxon>
        <taxon>Pleosporales</taxon>
        <taxon>Massarineae</taxon>
        <taxon>Didymosphaeriaceae</taxon>
        <taxon>Pseudopithomyces</taxon>
    </lineage>
</organism>
<dbReference type="EMBL" id="WVTA01000008">
    <property type="protein sequence ID" value="KAK3207791.1"/>
    <property type="molecule type" value="Genomic_DNA"/>
</dbReference>
<comment type="caution">
    <text evidence="2">The sequence shown here is derived from an EMBL/GenBank/DDBJ whole genome shotgun (WGS) entry which is preliminary data.</text>
</comment>
<accession>A0AAN6LVA3</accession>
<keyword evidence="3" id="KW-1185">Reference proteome</keyword>
<feature type="compositionally biased region" description="Polar residues" evidence="1">
    <location>
        <begin position="31"/>
        <end position="48"/>
    </location>
</feature>
<evidence type="ECO:0000313" key="2">
    <source>
        <dbReference type="EMBL" id="KAK3207791.1"/>
    </source>
</evidence>
<proteinExistence type="predicted"/>
<evidence type="ECO:0000256" key="1">
    <source>
        <dbReference type="SAM" id="MobiDB-lite"/>
    </source>
</evidence>
<evidence type="ECO:0000313" key="3">
    <source>
        <dbReference type="Proteomes" id="UP001280581"/>
    </source>
</evidence>
<feature type="region of interest" description="Disordered" evidence="1">
    <location>
        <begin position="155"/>
        <end position="195"/>
    </location>
</feature>
<protein>
    <submittedName>
        <fullName evidence="2">Uncharacterized protein</fullName>
    </submittedName>
</protein>
<gene>
    <name evidence="2" type="ORF">GRF29_96g450185</name>
</gene>